<dbReference type="GO" id="GO:0003677">
    <property type="term" value="F:DNA binding"/>
    <property type="evidence" value="ECO:0007669"/>
    <property type="project" value="UniProtKB-KW"/>
</dbReference>
<protein>
    <recommendedName>
        <fullName evidence="4">ParB-like N-terminal domain-containing protein</fullName>
    </recommendedName>
</protein>
<gene>
    <name evidence="5" type="ORF">METZ01_LOCUS31977</name>
</gene>
<evidence type="ECO:0000256" key="1">
    <source>
        <dbReference type="ARBA" id="ARBA00006295"/>
    </source>
</evidence>
<dbReference type="InterPro" id="IPR057240">
    <property type="entry name" value="ParB_dimer_C"/>
</dbReference>
<sequence>MQPRRSFVQAELEELASSIEENGLLQPIVVRAAAADNYELIAGERRLRAVGILGWDEVPSIVREASDKTLLVLALVENLQREALNPLEEAEGYASLSEQFDMKQADIAAAVGKNRSTVANLLRLLKLPVSVRRLVEDGSLSAGHARALLAVDDALRAAELGQQAAKEGWSVREIERRVAGTSKKKRKRKRRATSDPMVKAFEGQLRDHFSTRVTIREQVGRKGTIEIQYHGPEDFERIYELMTGQESSRVGE</sequence>
<dbReference type="SMART" id="SM00470">
    <property type="entry name" value="ParB"/>
    <property type="match status" value="1"/>
</dbReference>
<dbReference type="InterPro" id="IPR041468">
    <property type="entry name" value="HTH_ParB/Spo0J"/>
</dbReference>
<dbReference type="InterPro" id="IPR003115">
    <property type="entry name" value="ParB_N"/>
</dbReference>
<evidence type="ECO:0000256" key="2">
    <source>
        <dbReference type="ARBA" id="ARBA00022829"/>
    </source>
</evidence>
<keyword evidence="3" id="KW-0238">DNA-binding</keyword>
<dbReference type="Pfam" id="PF23552">
    <property type="entry name" value="ParB_C"/>
    <property type="match status" value="1"/>
</dbReference>
<accession>A0A381QNK2</accession>
<dbReference type="PANTHER" id="PTHR33375">
    <property type="entry name" value="CHROMOSOME-PARTITIONING PROTEIN PARB-RELATED"/>
    <property type="match status" value="1"/>
</dbReference>
<dbReference type="Pfam" id="PF02195">
    <property type="entry name" value="ParB_N"/>
    <property type="match status" value="1"/>
</dbReference>
<name>A0A381QNK2_9ZZZZ</name>
<proteinExistence type="inferred from homology"/>
<dbReference type="Gene3D" id="3.90.1530.30">
    <property type="match status" value="1"/>
</dbReference>
<feature type="domain" description="ParB-like N-terminal" evidence="4">
    <location>
        <begin position="1"/>
        <end position="79"/>
    </location>
</feature>
<dbReference type="GO" id="GO:0045881">
    <property type="term" value="P:positive regulation of sporulation resulting in formation of a cellular spore"/>
    <property type="evidence" value="ECO:0007669"/>
    <property type="project" value="TreeGrafter"/>
</dbReference>
<dbReference type="Pfam" id="PF17762">
    <property type="entry name" value="HTH_ParB"/>
    <property type="match status" value="1"/>
</dbReference>
<dbReference type="CDD" id="cd16393">
    <property type="entry name" value="SPO0J_N"/>
    <property type="match status" value="1"/>
</dbReference>
<keyword evidence="2" id="KW-0159">Chromosome partition</keyword>
<dbReference type="NCBIfam" id="TIGR00180">
    <property type="entry name" value="parB_part"/>
    <property type="match status" value="1"/>
</dbReference>
<dbReference type="SUPFAM" id="SSF110849">
    <property type="entry name" value="ParB/Sulfiredoxin"/>
    <property type="match status" value="1"/>
</dbReference>
<evidence type="ECO:0000313" key="5">
    <source>
        <dbReference type="EMBL" id="SUZ79123.1"/>
    </source>
</evidence>
<dbReference type="SUPFAM" id="SSF109709">
    <property type="entry name" value="KorB DNA-binding domain-like"/>
    <property type="match status" value="1"/>
</dbReference>
<dbReference type="FunFam" id="3.90.1530.30:FF:000001">
    <property type="entry name" value="Chromosome partitioning protein ParB"/>
    <property type="match status" value="1"/>
</dbReference>
<dbReference type="GO" id="GO:0007059">
    <property type="term" value="P:chromosome segregation"/>
    <property type="evidence" value="ECO:0007669"/>
    <property type="project" value="UniProtKB-KW"/>
</dbReference>
<dbReference type="Gene3D" id="1.10.10.2830">
    <property type="match status" value="1"/>
</dbReference>
<comment type="similarity">
    <text evidence="1">Belongs to the ParB family.</text>
</comment>
<dbReference type="AlphaFoldDB" id="A0A381QNK2"/>
<dbReference type="InterPro" id="IPR050336">
    <property type="entry name" value="Chromosome_partition/occlusion"/>
</dbReference>
<dbReference type="PANTHER" id="PTHR33375:SF1">
    <property type="entry name" value="CHROMOSOME-PARTITIONING PROTEIN PARB-RELATED"/>
    <property type="match status" value="1"/>
</dbReference>
<dbReference type="GO" id="GO:0005694">
    <property type="term" value="C:chromosome"/>
    <property type="evidence" value="ECO:0007669"/>
    <property type="project" value="TreeGrafter"/>
</dbReference>
<evidence type="ECO:0000256" key="3">
    <source>
        <dbReference type="ARBA" id="ARBA00023125"/>
    </source>
</evidence>
<reference evidence="5" key="1">
    <citation type="submission" date="2018-05" db="EMBL/GenBank/DDBJ databases">
        <authorList>
            <person name="Lanie J.A."/>
            <person name="Ng W.-L."/>
            <person name="Kazmierczak K.M."/>
            <person name="Andrzejewski T.M."/>
            <person name="Davidsen T.M."/>
            <person name="Wayne K.J."/>
            <person name="Tettelin H."/>
            <person name="Glass J.I."/>
            <person name="Rusch D."/>
            <person name="Podicherti R."/>
            <person name="Tsui H.-C.T."/>
            <person name="Winkler M.E."/>
        </authorList>
    </citation>
    <scope>NUCLEOTIDE SEQUENCE</scope>
</reference>
<dbReference type="InterPro" id="IPR036086">
    <property type="entry name" value="ParB/Sulfiredoxin_sf"/>
</dbReference>
<organism evidence="5">
    <name type="scientific">marine metagenome</name>
    <dbReference type="NCBI Taxonomy" id="408172"/>
    <lineage>
        <taxon>unclassified sequences</taxon>
        <taxon>metagenomes</taxon>
        <taxon>ecological metagenomes</taxon>
    </lineage>
</organism>
<dbReference type="InterPro" id="IPR004437">
    <property type="entry name" value="ParB/RepB/Spo0J"/>
</dbReference>
<dbReference type="FunFam" id="1.10.10.2830:FF:000001">
    <property type="entry name" value="Chromosome partitioning protein ParB"/>
    <property type="match status" value="1"/>
</dbReference>
<evidence type="ECO:0000259" key="4">
    <source>
        <dbReference type="SMART" id="SM00470"/>
    </source>
</evidence>
<dbReference type="EMBL" id="UINC01001374">
    <property type="protein sequence ID" value="SUZ79123.1"/>
    <property type="molecule type" value="Genomic_DNA"/>
</dbReference>